<sequence length="216" mass="24245">MGCRRLTTYPKLCRGTPVLDEALMASYEPEVGLMWHGENRVLSPDTPYAAACAQNAIYFIDLRYDIESAKHIKQQLERLVSDDPKGHYYIDEVDAIAERRDADGKTVFAWNPAYARVLFAGSLNEKNPDLKLPVHEPAGEWLVVYDTKHAEVGGRAKRIGTGLNPRESTTKSAVVAESNEGARSELGTWKAALDTPRFEGETDANYYQRMDKLHWG</sequence>
<accession>A0A0F4GWG8</accession>
<proteinExistence type="predicted"/>
<dbReference type="STRING" id="1047168.A0A0F4GWG8"/>
<name>A0A0F4GWG8_9PEZI</name>
<evidence type="ECO:0000313" key="3">
    <source>
        <dbReference type="Proteomes" id="UP000033647"/>
    </source>
</evidence>
<organism evidence="2 3">
    <name type="scientific">Zymoseptoria brevis</name>
    <dbReference type="NCBI Taxonomy" id="1047168"/>
    <lineage>
        <taxon>Eukaryota</taxon>
        <taxon>Fungi</taxon>
        <taxon>Dikarya</taxon>
        <taxon>Ascomycota</taxon>
        <taxon>Pezizomycotina</taxon>
        <taxon>Dothideomycetes</taxon>
        <taxon>Dothideomycetidae</taxon>
        <taxon>Mycosphaerellales</taxon>
        <taxon>Mycosphaerellaceae</taxon>
        <taxon>Zymoseptoria</taxon>
    </lineage>
</organism>
<gene>
    <name evidence="2" type="ORF">TI39_contig285g00023</name>
</gene>
<dbReference type="AlphaFoldDB" id="A0A0F4GWG8"/>
<keyword evidence="3" id="KW-1185">Reference proteome</keyword>
<dbReference type="EMBL" id="LAFY01000277">
    <property type="protein sequence ID" value="KJY01584.1"/>
    <property type="molecule type" value="Genomic_DNA"/>
</dbReference>
<comment type="caution">
    <text evidence="2">The sequence shown here is derived from an EMBL/GenBank/DDBJ whole genome shotgun (WGS) entry which is preliminary data.</text>
</comment>
<dbReference type="OrthoDB" id="4812218at2759"/>
<evidence type="ECO:0000313" key="2">
    <source>
        <dbReference type="EMBL" id="KJY01584.1"/>
    </source>
</evidence>
<evidence type="ECO:0000256" key="1">
    <source>
        <dbReference type="SAM" id="MobiDB-lite"/>
    </source>
</evidence>
<reference evidence="2 3" key="1">
    <citation type="submission" date="2015-03" db="EMBL/GenBank/DDBJ databases">
        <title>RNA-seq based gene annotation and comparative genomics of four Zymoseptoria species reveal species-specific pathogenicity related genes and transposable element activity.</title>
        <authorList>
            <person name="Grandaubert J."/>
            <person name="Bhattacharyya A."/>
            <person name="Stukenbrock E.H."/>
        </authorList>
    </citation>
    <scope>NUCLEOTIDE SEQUENCE [LARGE SCALE GENOMIC DNA]</scope>
    <source>
        <strain evidence="2 3">Zb18110</strain>
    </source>
</reference>
<protein>
    <submittedName>
        <fullName evidence="2">Uncharacterized protein</fullName>
    </submittedName>
</protein>
<dbReference type="Proteomes" id="UP000033647">
    <property type="component" value="Unassembled WGS sequence"/>
</dbReference>
<feature type="region of interest" description="Disordered" evidence="1">
    <location>
        <begin position="158"/>
        <end position="180"/>
    </location>
</feature>